<dbReference type="Proteomes" id="UP001303115">
    <property type="component" value="Unassembled WGS sequence"/>
</dbReference>
<keyword evidence="2" id="KW-1185">Reference proteome</keyword>
<reference evidence="2" key="1">
    <citation type="journal article" date="2023" name="Mol. Phylogenet. Evol.">
        <title>Genome-scale phylogeny and comparative genomics of the fungal order Sordariales.</title>
        <authorList>
            <person name="Hensen N."/>
            <person name="Bonometti L."/>
            <person name="Westerberg I."/>
            <person name="Brannstrom I.O."/>
            <person name="Guillou S."/>
            <person name="Cros-Aarteil S."/>
            <person name="Calhoun S."/>
            <person name="Haridas S."/>
            <person name="Kuo A."/>
            <person name="Mondo S."/>
            <person name="Pangilinan J."/>
            <person name="Riley R."/>
            <person name="LaButti K."/>
            <person name="Andreopoulos B."/>
            <person name="Lipzen A."/>
            <person name="Chen C."/>
            <person name="Yan M."/>
            <person name="Daum C."/>
            <person name="Ng V."/>
            <person name="Clum A."/>
            <person name="Steindorff A."/>
            <person name="Ohm R.A."/>
            <person name="Martin F."/>
            <person name="Silar P."/>
            <person name="Natvig D.O."/>
            <person name="Lalanne C."/>
            <person name="Gautier V."/>
            <person name="Ament-Velasquez S.L."/>
            <person name="Kruys A."/>
            <person name="Hutchinson M.I."/>
            <person name="Powell A.J."/>
            <person name="Barry K."/>
            <person name="Miller A.N."/>
            <person name="Grigoriev I.V."/>
            <person name="Debuchy R."/>
            <person name="Gladieux P."/>
            <person name="Hiltunen Thoren M."/>
            <person name="Johannesson H."/>
        </authorList>
    </citation>
    <scope>NUCLEOTIDE SEQUENCE [LARGE SCALE GENOMIC DNA]</scope>
    <source>
        <strain evidence="2">CBS 284.82</strain>
    </source>
</reference>
<proteinExistence type="predicted"/>
<dbReference type="EMBL" id="MU854696">
    <property type="protein sequence ID" value="KAK4031822.1"/>
    <property type="molecule type" value="Genomic_DNA"/>
</dbReference>
<comment type="caution">
    <text evidence="1">The sequence shown here is derived from an EMBL/GenBank/DDBJ whole genome shotgun (WGS) entry which is preliminary data.</text>
</comment>
<accession>A0AAN6P6Q2</accession>
<protein>
    <submittedName>
        <fullName evidence="1">Uncharacterized protein</fullName>
    </submittedName>
</protein>
<dbReference type="AlphaFoldDB" id="A0AAN6P6Q2"/>
<evidence type="ECO:0000313" key="2">
    <source>
        <dbReference type="Proteomes" id="UP001303115"/>
    </source>
</evidence>
<name>A0AAN6P6Q2_9PEZI</name>
<sequence length="233" mass="26386">MNCGRGEWTGPPGTLCFHGFGEERRCDACYFSRIGNDGQERPSEEWYVVLQYPYTGMNGCGNPLCAAPEAAGTMFHGIGIYRRCNPCHQYIAYSGRERNPAQLAQTKQNRREQRTLKGASTIPAELRTGCQNPNCLKPEPVILVGGDFVGKGAERRCKRCYIHRQKHKNERTPEPEMVKDGCKNPNCLVSEEGAKILHGSGEERRCQACYMFKRRNDGRERVPGVRQKQKKRT</sequence>
<gene>
    <name evidence="1" type="ORF">C8A01DRAFT_21022</name>
</gene>
<evidence type="ECO:0000313" key="1">
    <source>
        <dbReference type="EMBL" id="KAK4031822.1"/>
    </source>
</evidence>
<organism evidence="1 2">
    <name type="scientific">Parachaetomium inaequale</name>
    <dbReference type="NCBI Taxonomy" id="2588326"/>
    <lineage>
        <taxon>Eukaryota</taxon>
        <taxon>Fungi</taxon>
        <taxon>Dikarya</taxon>
        <taxon>Ascomycota</taxon>
        <taxon>Pezizomycotina</taxon>
        <taxon>Sordariomycetes</taxon>
        <taxon>Sordariomycetidae</taxon>
        <taxon>Sordariales</taxon>
        <taxon>Chaetomiaceae</taxon>
        <taxon>Parachaetomium</taxon>
    </lineage>
</organism>